<evidence type="ECO:0000259" key="3">
    <source>
        <dbReference type="PROSITE" id="PS50249"/>
    </source>
</evidence>
<dbReference type="PANTHER" id="PTHR10540:SF8">
    <property type="entry name" value="COP9 SIGNALOSOME COMPLEX SUBUNIT 6"/>
    <property type="match status" value="1"/>
</dbReference>
<dbReference type="InterPro" id="IPR024969">
    <property type="entry name" value="EIF3F/CSN6-like_C"/>
</dbReference>
<name>A0A7S4G725_9EUGL</name>
<dbReference type="InterPro" id="IPR000555">
    <property type="entry name" value="JAMM/MPN+_dom"/>
</dbReference>
<dbReference type="GO" id="GO:0008180">
    <property type="term" value="C:COP9 signalosome"/>
    <property type="evidence" value="ECO:0007669"/>
    <property type="project" value="UniProtKB-UniRule"/>
</dbReference>
<keyword evidence="2" id="KW-0736">Signalosome</keyword>
<comment type="subcellular location">
    <subcellularLocation>
        <location evidence="2">Cytoplasm</location>
    </subcellularLocation>
    <subcellularLocation>
        <location evidence="2">Nucleus</location>
    </subcellularLocation>
</comment>
<dbReference type="AlphaFoldDB" id="A0A7S4G725"/>
<keyword evidence="2" id="KW-0963">Cytoplasm</keyword>
<dbReference type="InterPro" id="IPR033859">
    <property type="entry name" value="MPN_CSN6"/>
</dbReference>
<dbReference type="GO" id="GO:0000338">
    <property type="term" value="P:protein deneddylation"/>
    <property type="evidence" value="ECO:0007669"/>
    <property type="project" value="InterPro"/>
</dbReference>
<sequence>MPDPMNIDRSVETEKEATATADIVLHPLVILNVTDHFTRQRVNHDNKPQRVIGALVGVQTGRKVEIHTSFELVYDNLDGAIVIDTKYLIQKRDQFSQVFPTYEILGWYTSGTALSERDQLPHKAIMEYNESPLLLLVNCEPTAETRDLPVYVYETVLQIIDEMPVTSFAKIPYRIESEESERISVDHITHLESSTAGDVSSLVKQLGGLKDAVYMLQQRVKLIATYLTKVKQGEHPRDHALLRMILSLCHKLPAMDSEKFNLSYQNEYHDTLLISYLGTLTKGCNVLNELVDKFNFATERSRRRGFF</sequence>
<comment type="similarity">
    <text evidence="1 2">Belongs to the peptidase M67A family. CSN6 subfamily.</text>
</comment>
<gene>
    <name evidence="4" type="ORF">EGYM00163_LOCUS38659</name>
</gene>
<dbReference type="Pfam" id="PF13012">
    <property type="entry name" value="MitMem_reg"/>
    <property type="match status" value="1"/>
</dbReference>
<dbReference type="InterPro" id="IPR037518">
    <property type="entry name" value="MPN"/>
</dbReference>
<dbReference type="Gene3D" id="3.40.140.10">
    <property type="entry name" value="Cytidine Deaminase, domain 2"/>
    <property type="match status" value="1"/>
</dbReference>
<dbReference type="PROSITE" id="PS50249">
    <property type="entry name" value="MPN"/>
    <property type="match status" value="1"/>
</dbReference>
<proteinExistence type="inferred from homology"/>
<feature type="domain" description="MPN" evidence="3">
    <location>
        <begin position="23"/>
        <end position="159"/>
    </location>
</feature>
<evidence type="ECO:0000256" key="2">
    <source>
        <dbReference type="RuleBase" id="RU367006"/>
    </source>
</evidence>
<protein>
    <recommendedName>
        <fullName evidence="2">COP9 signalosome complex subunit 6</fullName>
    </recommendedName>
</protein>
<organism evidence="4">
    <name type="scientific">Eutreptiella gymnastica</name>
    <dbReference type="NCBI Taxonomy" id="73025"/>
    <lineage>
        <taxon>Eukaryota</taxon>
        <taxon>Discoba</taxon>
        <taxon>Euglenozoa</taxon>
        <taxon>Euglenida</taxon>
        <taxon>Spirocuta</taxon>
        <taxon>Euglenophyceae</taxon>
        <taxon>Eutreptiales</taxon>
        <taxon>Eutreptiaceae</taxon>
        <taxon>Eutreptiella</taxon>
    </lineage>
</organism>
<evidence type="ECO:0000256" key="1">
    <source>
        <dbReference type="ARBA" id="ARBA00010893"/>
    </source>
</evidence>
<reference evidence="4" key="1">
    <citation type="submission" date="2021-01" db="EMBL/GenBank/DDBJ databases">
        <authorList>
            <person name="Corre E."/>
            <person name="Pelletier E."/>
            <person name="Niang G."/>
            <person name="Scheremetjew M."/>
            <person name="Finn R."/>
            <person name="Kale V."/>
            <person name="Holt S."/>
            <person name="Cochrane G."/>
            <person name="Meng A."/>
            <person name="Brown T."/>
            <person name="Cohen L."/>
        </authorList>
    </citation>
    <scope>NUCLEOTIDE SEQUENCE</scope>
    <source>
        <strain evidence="4">CCMP1594</strain>
    </source>
</reference>
<dbReference type="CDD" id="cd08063">
    <property type="entry name" value="MPN_CSN6"/>
    <property type="match status" value="1"/>
</dbReference>
<keyword evidence="2" id="KW-0539">Nucleus</keyword>
<comment type="function">
    <text evidence="2">Component of the COP9 signalosome complex (CSN), a complex involved in various cellular and developmental processes.</text>
</comment>
<dbReference type="PANTHER" id="PTHR10540">
    <property type="entry name" value="EUKARYOTIC TRANSLATION INITIATION FACTOR 3 SUBUNIT F-RELATED"/>
    <property type="match status" value="1"/>
</dbReference>
<accession>A0A7S4G725</accession>
<dbReference type="EMBL" id="HBJA01112045">
    <property type="protein sequence ID" value="CAE0827398.1"/>
    <property type="molecule type" value="Transcribed_RNA"/>
</dbReference>
<evidence type="ECO:0000313" key="4">
    <source>
        <dbReference type="EMBL" id="CAE0827398.1"/>
    </source>
</evidence>
<dbReference type="GO" id="GO:0008237">
    <property type="term" value="F:metallopeptidase activity"/>
    <property type="evidence" value="ECO:0007669"/>
    <property type="project" value="InterPro"/>
</dbReference>
<dbReference type="SMART" id="SM00232">
    <property type="entry name" value="JAB_MPN"/>
    <property type="match status" value="1"/>
</dbReference>
<dbReference type="Pfam" id="PF01398">
    <property type="entry name" value="JAB"/>
    <property type="match status" value="1"/>
</dbReference>
<dbReference type="GO" id="GO:0005737">
    <property type="term" value="C:cytoplasm"/>
    <property type="evidence" value="ECO:0007669"/>
    <property type="project" value="UniProtKB-SubCell"/>
</dbReference>